<sequence>MSSCIRSVIAALGAAVTAFACTALLPASAGAATPVTIAVSPNGNDNNPGTQDQPVATPAKAQQLARAQSAGNDVVVQLAGGTYRLSAPLTFASADSGQGGHTVTWQAAAGQTPILSGGSQVTGWTVQDSAQNIWVAPVPTGADSRQVFVDGALAPRASIPLSRNDVQVTTTGMNITNSALNYLATLPQQNRIELESQNSFTDRYSPVDHISGTTIAMQQPGWNNNNWGYDTLAKPFGGGQLFLENSYSFLTSTGQWYLDSQAGRLYYKAPSGWVPGSHDVELPRLTSLLQLGGTYDNPVHNIAFRGLHFEHTTWLAPGTSIGYADQQSGTFLSAAHPMPGDFLTSCQSGCQQFEGARNDWAQAPAAVQVSAATAIAFSDNTFTQLGQVALGIGNDANAHASGVGLGASSITVDHNTFTEDSGAGIIVGGVRPDAHHPSNAAMTDKDITISNNTVTRVALDYREMAGILSTYVTHAVITHNDVSNLTYDGIDVGWGWGANDQGGSQDYRNRGLYNYQPVYTTATTLRDTVVSYNRVHGTKKLMHDGGSIYNLSANPGSSIDHNYVYDNNHTVGLYLDEGSRYVTLSANVVQDSGVWAFTNAGSTNNTNDSTFSGNWYNGGATNVATGPPHNNVLSGNVQVGGTNWPSAAQQVISATGPGSGTGPAPGAIRAIGAGKCLDVPGATTTAGTQVQIWDCNGQTNQSWTRTAAGELTVYNGDSTRCLDAYGRGTSPGTKVIVWNCNGQTNQQWQVNANGTITGVHSGLCLDVTGSGTANGTLIQLATCTGANNQKWALG</sequence>
<dbReference type="Pfam" id="PF00652">
    <property type="entry name" value="Ricin_B_lectin"/>
    <property type="match status" value="1"/>
</dbReference>
<dbReference type="Gene3D" id="2.160.20.10">
    <property type="entry name" value="Single-stranded right-handed beta-helix, Pectin lyase-like"/>
    <property type="match status" value="2"/>
</dbReference>
<dbReference type="OrthoDB" id="9808066at2"/>
<reference evidence="3 4" key="1">
    <citation type="submission" date="2019-09" db="EMBL/GenBank/DDBJ databases">
        <title>Goodfellowia gen. nov., a new genus of the Pseudonocardineae related to Actinoalloteichus, containing Goodfellowia coeruleoviolacea gen. nov., comb. nov. gen. nov., comb. nov.</title>
        <authorList>
            <person name="Labeda D."/>
        </authorList>
    </citation>
    <scope>NUCLEOTIDE SEQUENCE [LARGE SCALE GENOMIC DNA]</scope>
    <source>
        <strain evidence="3 4">AN110305</strain>
    </source>
</reference>
<comment type="caution">
    <text evidence="3">The sequence shown here is derived from an EMBL/GenBank/DDBJ whole genome shotgun (WGS) entry which is preliminary data.</text>
</comment>
<dbReference type="InterPro" id="IPR012334">
    <property type="entry name" value="Pectin_lyas_fold"/>
</dbReference>
<proteinExistence type="predicted"/>
<dbReference type="Proteomes" id="UP000323454">
    <property type="component" value="Unassembled WGS sequence"/>
</dbReference>
<dbReference type="InterPro" id="IPR006626">
    <property type="entry name" value="PbH1"/>
</dbReference>
<reference evidence="3 4" key="2">
    <citation type="submission" date="2019-09" db="EMBL/GenBank/DDBJ databases">
        <authorList>
            <person name="Jin C."/>
        </authorList>
    </citation>
    <scope>NUCLEOTIDE SEQUENCE [LARGE SCALE GENOMIC DNA]</scope>
    <source>
        <strain evidence="3 4">AN110305</strain>
    </source>
</reference>
<organism evidence="3 4">
    <name type="scientific">Solihabitans fulvus</name>
    <dbReference type="NCBI Taxonomy" id="1892852"/>
    <lineage>
        <taxon>Bacteria</taxon>
        <taxon>Bacillati</taxon>
        <taxon>Actinomycetota</taxon>
        <taxon>Actinomycetes</taxon>
        <taxon>Pseudonocardiales</taxon>
        <taxon>Pseudonocardiaceae</taxon>
        <taxon>Solihabitans</taxon>
    </lineage>
</organism>
<protein>
    <submittedName>
        <fullName evidence="3">Right-handed parallel beta-helix repeat-containing protein</fullName>
    </submittedName>
</protein>
<dbReference type="InterPro" id="IPR035992">
    <property type="entry name" value="Ricin_B-like_lectins"/>
</dbReference>
<dbReference type="InterPro" id="IPR000772">
    <property type="entry name" value="Ricin_B_lectin"/>
</dbReference>
<dbReference type="PROSITE" id="PS51257">
    <property type="entry name" value="PROKAR_LIPOPROTEIN"/>
    <property type="match status" value="1"/>
</dbReference>
<accession>A0A5B2WK43</accession>
<dbReference type="AlphaFoldDB" id="A0A5B2WK43"/>
<keyword evidence="1" id="KW-0732">Signal</keyword>
<dbReference type="EMBL" id="VUOB01000076">
    <property type="protein sequence ID" value="KAA2252231.1"/>
    <property type="molecule type" value="Genomic_DNA"/>
</dbReference>
<dbReference type="PROSITE" id="PS50231">
    <property type="entry name" value="RICIN_B_LECTIN"/>
    <property type="match status" value="1"/>
</dbReference>
<evidence type="ECO:0000313" key="4">
    <source>
        <dbReference type="Proteomes" id="UP000323454"/>
    </source>
</evidence>
<dbReference type="SUPFAM" id="SSF51126">
    <property type="entry name" value="Pectin lyase-like"/>
    <property type="match status" value="1"/>
</dbReference>
<dbReference type="CDD" id="cd23418">
    <property type="entry name" value="beta-trefoil_Ricin_XLN-like"/>
    <property type="match status" value="1"/>
</dbReference>
<evidence type="ECO:0000256" key="1">
    <source>
        <dbReference type="SAM" id="SignalP"/>
    </source>
</evidence>
<dbReference type="PANTHER" id="PTHR36453">
    <property type="entry name" value="SECRETED PROTEIN-RELATED"/>
    <property type="match status" value="1"/>
</dbReference>
<gene>
    <name evidence="3" type="ORF">F0L68_36460</name>
</gene>
<dbReference type="Gene3D" id="2.80.10.50">
    <property type="match status" value="1"/>
</dbReference>
<evidence type="ECO:0000313" key="3">
    <source>
        <dbReference type="EMBL" id="KAA2252231.1"/>
    </source>
</evidence>
<feature type="domain" description="Ricin B lectin" evidence="2">
    <location>
        <begin position="665"/>
        <end position="794"/>
    </location>
</feature>
<dbReference type="PANTHER" id="PTHR36453:SF2">
    <property type="entry name" value="APPLE DOMAIN-CONTAINING PROTEIN"/>
    <property type="match status" value="1"/>
</dbReference>
<feature type="chain" id="PRO_5022664232" evidence="1">
    <location>
        <begin position="32"/>
        <end position="794"/>
    </location>
</feature>
<feature type="signal peptide" evidence="1">
    <location>
        <begin position="1"/>
        <end position="31"/>
    </location>
</feature>
<name>A0A5B2WK43_9PSEU</name>
<keyword evidence="4" id="KW-1185">Reference proteome</keyword>
<dbReference type="InterPro" id="IPR011050">
    <property type="entry name" value="Pectin_lyase_fold/virulence"/>
</dbReference>
<dbReference type="SUPFAM" id="SSF50370">
    <property type="entry name" value="Ricin B-like lectins"/>
    <property type="match status" value="1"/>
</dbReference>
<dbReference type="SMART" id="SM00710">
    <property type="entry name" value="PbH1"/>
    <property type="match status" value="6"/>
</dbReference>
<dbReference type="SMART" id="SM00458">
    <property type="entry name" value="RICIN"/>
    <property type="match status" value="1"/>
</dbReference>
<evidence type="ECO:0000259" key="2">
    <source>
        <dbReference type="SMART" id="SM00458"/>
    </source>
</evidence>